<dbReference type="Proteomes" id="UP001530315">
    <property type="component" value="Unassembled WGS sequence"/>
</dbReference>
<proteinExistence type="predicted"/>
<dbReference type="PROSITE" id="PS00626">
    <property type="entry name" value="RCC1_2"/>
    <property type="match status" value="2"/>
</dbReference>
<dbReference type="Pfam" id="PF00651">
    <property type="entry name" value="BTB"/>
    <property type="match status" value="1"/>
</dbReference>
<dbReference type="Gene3D" id="1.25.40.420">
    <property type="match status" value="1"/>
</dbReference>
<dbReference type="InterPro" id="IPR051625">
    <property type="entry name" value="Signaling_Regulatory_Domain"/>
</dbReference>
<dbReference type="PANTHER" id="PTHR22872">
    <property type="entry name" value="BTK-BINDING PROTEIN-RELATED"/>
    <property type="match status" value="1"/>
</dbReference>
<evidence type="ECO:0000256" key="3">
    <source>
        <dbReference type="SAM" id="MobiDB-lite"/>
    </source>
</evidence>
<feature type="repeat" description="RCC1" evidence="2">
    <location>
        <begin position="123"/>
        <end position="174"/>
    </location>
</feature>
<name>A0ABD3ML48_9STRA</name>
<dbReference type="InterPro" id="IPR000408">
    <property type="entry name" value="Reg_chr_condens"/>
</dbReference>
<evidence type="ECO:0000313" key="5">
    <source>
        <dbReference type="EMBL" id="KAL3763583.1"/>
    </source>
</evidence>
<feature type="repeat" description="RCC1" evidence="2">
    <location>
        <begin position="175"/>
        <end position="226"/>
    </location>
</feature>
<feature type="region of interest" description="Disordered" evidence="3">
    <location>
        <begin position="1"/>
        <end position="20"/>
    </location>
</feature>
<dbReference type="PANTHER" id="PTHR22872:SF2">
    <property type="entry name" value="INHIBITOR OF BRUTON TYROSINE KINASE"/>
    <property type="match status" value="1"/>
</dbReference>
<evidence type="ECO:0000313" key="6">
    <source>
        <dbReference type="Proteomes" id="UP001530315"/>
    </source>
</evidence>
<feature type="compositionally biased region" description="Basic and acidic residues" evidence="3">
    <location>
        <begin position="1"/>
        <end position="19"/>
    </location>
</feature>
<dbReference type="PRINTS" id="PR00633">
    <property type="entry name" value="RCCNDNSATION"/>
</dbReference>
<accession>A0ABD3ML48</accession>
<feature type="repeat" description="RCC1" evidence="2">
    <location>
        <begin position="71"/>
        <end position="122"/>
    </location>
</feature>
<dbReference type="Gene3D" id="2.130.10.30">
    <property type="entry name" value="Regulator of chromosome condensation 1/beta-lactamase-inhibitor protein II"/>
    <property type="match status" value="2"/>
</dbReference>
<gene>
    <name evidence="5" type="ORF">ACHAW5_009584</name>
</gene>
<dbReference type="Pfam" id="PF00415">
    <property type="entry name" value="RCC1"/>
    <property type="match status" value="4"/>
</dbReference>
<dbReference type="PROSITE" id="PS50097">
    <property type="entry name" value="BTB"/>
    <property type="match status" value="1"/>
</dbReference>
<dbReference type="AlphaFoldDB" id="A0ABD3ML48"/>
<evidence type="ECO:0000259" key="4">
    <source>
        <dbReference type="PROSITE" id="PS50097"/>
    </source>
</evidence>
<dbReference type="SUPFAM" id="SSF50985">
    <property type="entry name" value="RCC1/BLIP-II"/>
    <property type="match status" value="1"/>
</dbReference>
<dbReference type="SMART" id="SM00225">
    <property type="entry name" value="BTB"/>
    <property type="match status" value="1"/>
</dbReference>
<dbReference type="SUPFAM" id="SSF54695">
    <property type="entry name" value="POZ domain"/>
    <property type="match status" value="1"/>
</dbReference>
<comment type="caution">
    <text evidence="5">The sequence shown here is derived from an EMBL/GenBank/DDBJ whole genome shotgun (WGS) entry which is preliminary data.</text>
</comment>
<dbReference type="Gene3D" id="3.30.710.10">
    <property type="entry name" value="Potassium Channel Kv1.1, Chain A"/>
    <property type="match status" value="1"/>
</dbReference>
<feature type="repeat" description="RCC1" evidence="2">
    <location>
        <begin position="1"/>
        <end position="51"/>
    </location>
</feature>
<dbReference type="CDD" id="cd14733">
    <property type="entry name" value="BACK"/>
    <property type="match status" value="1"/>
</dbReference>
<protein>
    <recommendedName>
        <fullName evidence="4">BTB domain-containing protein</fullName>
    </recommendedName>
</protein>
<keyword evidence="6" id="KW-1185">Reference proteome</keyword>
<sequence>MVRWGDKENGVAGHGDTEGHQYTPKLLERLGGKKVVQLSACGFHTGCLTDMGEGQLTQFVRVKCDRAISDFQSTYFEQGKFGRLGHGAERNCHSPRLVESLLGKRPIQIACGGFHSAVVTQDGKMYTFGGGEHGQLGHGDKVNRVKPTLVQALDGIFLKQITCGWSHSVALTSEGEVYTWGNGDHGKLGHGSGKKVSTPQLLEKLVGQNVVRVASYNEHTACLVEPHSVTQGGSRRAAPGTMVPISAGFLHDMKEMVNDEDYSDVAFIVEGRRVFALRAILAKRCEHFAAMFRSGMRESDPGVEIPIPISHAVFLLILEYLYTDSVKIELEHAVELYIASDLYQLATLRDMCCVVVRRSIGSENAAYLLQTAHEAHCQVMKDIAMEYIVGNFDVISKSEGIKAVSHSLLLEILSLRP</sequence>
<organism evidence="5 6">
    <name type="scientific">Stephanodiscus triporus</name>
    <dbReference type="NCBI Taxonomy" id="2934178"/>
    <lineage>
        <taxon>Eukaryota</taxon>
        <taxon>Sar</taxon>
        <taxon>Stramenopiles</taxon>
        <taxon>Ochrophyta</taxon>
        <taxon>Bacillariophyta</taxon>
        <taxon>Coscinodiscophyceae</taxon>
        <taxon>Thalassiosirophycidae</taxon>
        <taxon>Stephanodiscales</taxon>
        <taxon>Stephanodiscaceae</taxon>
        <taxon>Stephanodiscus</taxon>
    </lineage>
</organism>
<dbReference type="PROSITE" id="PS50012">
    <property type="entry name" value="RCC1_3"/>
    <property type="match status" value="4"/>
</dbReference>
<keyword evidence="1" id="KW-0677">Repeat</keyword>
<reference evidence="5 6" key="1">
    <citation type="submission" date="2024-10" db="EMBL/GenBank/DDBJ databases">
        <title>Updated reference genomes for cyclostephanoid diatoms.</title>
        <authorList>
            <person name="Roberts W.R."/>
            <person name="Alverson A.J."/>
        </authorList>
    </citation>
    <scope>NUCLEOTIDE SEQUENCE [LARGE SCALE GENOMIC DNA]</scope>
    <source>
        <strain evidence="5 6">AJA276-08</strain>
    </source>
</reference>
<evidence type="ECO:0000256" key="1">
    <source>
        <dbReference type="ARBA" id="ARBA00022737"/>
    </source>
</evidence>
<feature type="domain" description="BTB" evidence="4">
    <location>
        <begin position="263"/>
        <end position="330"/>
    </location>
</feature>
<dbReference type="InterPro" id="IPR009091">
    <property type="entry name" value="RCC1/BLIP-II"/>
</dbReference>
<dbReference type="InterPro" id="IPR000210">
    <property type="entry name" value="BTB/POZ_dom"/>
</dbReference>
<dbReference type="InterPro" id="IPR011333">
    <property type="entry name" value="SKP1/BTB/POZ_sf"/>
</dbReference>
<dbReference type="EMBL" id="JALLAZ020001798">
    <property type="protein sequence ID" value="KAL3763583.1"/>
    <property type="molecule type" value="Genomic_DNA"/>
</dbReference>
<evidence type="ECO:0000256" key="2">
    <source>
        <dbReference type="PROSITE-ProRule" id="PRU00235"/>
    </source>
</evidence>